<evidence type="ECO:0000256" key="6">
    <source>
        <dbReference type="ARBA" id="ARBA00022692"/>
    </source>
</evidence>
<keyword evidence="5" id="KW-1003">Cell membrane</keyword>
<gene>
    <name evidence="20" type="primary">yidC</name>
    <name evidence="20" type="ORF">GBB04_03785</name>
</gene>
<keyword evidence="9 18" id="KW-0472">Membrane</keyword>
<protein>
    <recommendedName>
        <fullName evidence="3">Membrane protein insertase YidC</fullName>
    </recommendedName>
    <alternativeName>
        <fullName evidence="15">Foldase YidC</fullName>
    </alternativeName>
    <alternativeName>
        <fullName evidence="14">Membrane integrase YidC</fullName>
    </alternativeName>
    <alternativeName>
        <fullName evidence="13">Membrane protein YidC</fullName>
    </alternativeName>
</protein>
<evidence type="ECO:0000256" key="4">
    <source>
        <dbReference type="ARBA" id="ARBA00022448"/>
    </source>
</evidence>
<dbReference type="InterPro" id="IPR028055">
    <property type="entry name" value="YidC/Oxa/ALB_C"/>
</dbReference>
<evidence type="ECO:0000256" key="8">
    <source>
        <dbReference type="ARBA" id="ARBA00022989"/>
    </source>
</evidence>
<comment type="subunit">
    <text evidence="12">Interacts with the Sec translocase complex via SecD. Specifically interacts with transmembrane segments of nascent integral membrane proteins during membrane integration.</text>
</comment>
<dbReference type="Pfam" id="PF02096">
    <property type="entry name" value="60KD_IMP"/>
    <property type="match status" value="1"/>
</dbReference>
<keyword evidence="4" id="KW-0813">Transport</keyword>
<organism evidence="20 21">
    <name type="scientific">Bifidobacterium dentium</name>
    <dbReference type="NCBI Taxonomy" id="1689"/>
    <lineage>
        <taxon>Bacteria</taxon>
        <taxon>Bacillati</taxon>
        <taxon>Actinomycetota</taxon>
        <taxon>Actinomycetes</taxon>
        <taxon>Bifidobacteriales</taxon>
        <taxon>Bifidobacteriaceae</taxon>
        <taxon>Bifidobacterium</taxon>
    </lineage>
</organism>
<dbReference type="CDD" id="cd20070">
    <property type="entry name" value="5TM_YidC_Alb3"/>
    <property type="match status" value="1"/>
</dbReference>
<comment type="caution">
    <text evidence="20">The sequence shown here is derived from an EMBL/GenBank/DDBJ whole genome shotgun (WGS) entry which is preliminary data.</text>
</comment>
<accession>A0A1V8Q873</accession>
<dbReference type="NCBIfam" id="TIGR03592">
    <property type="entry name" value="yidC_oxa1_cterm"/>
    <property type="match status" value="1"/>
</dbReference>
<evidence type="ECO:0000256" key="5">
    <source>
        <dbReference type="ARBA" id="ARBA00022475"/>
    </source>
</evidence>
<dbReference type="PANTHER" id="PTHR12428:SF65">
    <property type="entry name" value="CYTOCHROME C OXIDASE ASSEMBLY PROTEIN COX18, MITOCHONDRIAL"/>
    <property type="match status" value="1"/>
</dbReference>
<dbReference type="Proteomes" id="UP000429211">
    <property type="component" value="Unassembled WGS sequence"/>
</dbReference>
<evidence type="ECO:0000256" key="7">
    <source>
        <dbReference type="ARBA" id="ARBA00022927"/>
    </source>
</evidence>
<comment type="subcellular location">
    <subcellularLocation>
        <location evidence="1">Cell membrane</location>
        <topology evidence="1">Multi-pass membrane protein</topology>
    </subcellularLocation>
    <subcellularLocation>
        <location evidence="16">Membrane</location>
        <topology evidence="16">Multi-pass membrane protein</topology>
    </subcellularLocation>
</comment>
<evidence type="ECO:0000256" key="2">
    <source>
        <dbReference type="ARBA" id="ARBA00010527"/>
    </source>
</evidence>
<feature type="transmembrane region" description="Helical" evidence="18">
    <location>
        <begin position="51"/>
        <end position="71"/>
    </location>
</feature>
<keyword evidence="8 18" id="KW-1133">Transmembrane helix</keyword>
<evidence type="ECO:0000256" key="3">
    <source>
        <dbReference type="ARBA" id="ARBA00015325"/>
    </source>
</evidence>
<dbReference type="GO" id="GO:0032977">
    <property type="term" value="F:membrane insertase activity"/>
    <property type="evidence" value="ECO:0007669"/>
    <property type="project" value="InterPro"/>
</dbReference>
<evidence type="ECO:0000256" key="18">
    <source>
        <dbReference type="SAM" id="Phobius"/>
    </source>
</evidence>
<feature type="transmembrane region" description="Helical" evidence="18">
    <location>
        <begin position="186"/>
        <end position="206"/>
    </location>
</feature>
<dbReference type="RefSeq" id="WP_003838126.1">
    <property type="nucleotide sequence ID" value="NZ_BCYE01000022.1"/>
</dbReference>
<dbReference type="AlphaFoldDB" id="A0A1V8Q873"/>
<reference evidence="20 21" key="1">
    <citation type="journal article" date="2019" name="Nat. Med.">
        <title>A library of human gut bacterial isolates paired with longitudinal multiomics data enables mechanistic microbiome research.</title>
        <authorList>
            <person name="Poyet M."/>
            <person name="Groussin M."/>
            <person name="Gibbons S.M."/>
            <person name="Avila-Pacheco J."/>
            <person name="Jiang X."/>
            <person name="Kearney S.M."/>
            <person name="Perrotta A.R."/>
            <person name="Berdy B."/>
            <person name="Zhao S."/>
            <person name="Lieberman T.D."/>
            <person name="Swanson P.K."/>
            <person name="Smith M."/>
            <person name="Roesemann S."/>
            <person name="Alexander J.E."/>
            <person name="Rich S.A."/>
            <person name="Livny J."/>
            <person name="Vlamakis H."/>
            <person name="Clish C."/>
            <person name="Bullock K."/>
            <person name="Deik A."/>
            <person name="Scott J."/>
            <person name="Pierce K.A."/>
            <person name="Xavier R.J."/>
            <person name="Alm E.J."/>
        </authorList>
    </citation>
    <scope>NUCLEOTIDE SEQUENCE [LARGE SCALE GENOMIC DNA]</scope>
    <source>
        <strain evidence="20 21">BIOML-A2</strain>
    </source>
</reference>
<feature type="domain" description="Membrane insertase YidC/Oxa/ALB C-terminal" evidence="19">
    <location>
        <begin position="51"/>
        <end position="267"/>
    </location>
</feature>
<dbReference type="InterPro" id="IPR047196">
    <property type="entry name" value="YidC_ALB_C"/>
</dbReference>
<evidence type="ECO:0000256" key="9">
    <source>
        <dbReference type="ARBA" id="ARBA00023136"/>
    </source>
</evidence>
<dbReference type="GO" id="GO:0051205">
    <property type="term" value="P:protein insertion into membrane"/>
    <property type="evidence" value="ECO:0007669"/>
    <property type="project" value="TreeGrafter"/>
</dbReference>
<keyword evidence="10" id="KW-0143">Chaperone</keyword>
<evidence type="ECO:0000256" key="17">
    <source>
        <dbReference type="SAM" id="MobiDB-lite"/>
    </source>
</evidence>
<evidence type="ECO:0000256" key="10">
    <source>
        <dbReference type="ARBA" id="ARBA00023186"/>
    </source>
</evidence>
<dbReference type="GO" id="GO:0015031">
    <property type="term" value="P:protein transport"/>
    <property type="evidence" value="ECO:0007669"/>
    <property type="project" value="UniProtKB-KW"/>
</dbReference>
<comment type="function">
    <text evidence="11">Required for the insertion and/or proper folding and/or complex formation of integral membrane proteins into the membrane. Involved in integration of membrane proteins that insert both dependently and independently of the Sec translocase complex, as well as at least some lipoproteins. Aids folding of multispanning membrane proteins.</text>
</comment>
<evidence type="ECO:0000256" key="13">
    <source>
        <dbReference type="ARBA" id="ARBA00031538"/>
    </source>
</evidence>
<dbReference type="PANTHER" id="PTHR12428">
    <property type="entry name" value="OXA1"/>
    <property type="match status" value="1"/>
</dbReference>
<comment type="similarity">
    <text evidence="2">Belongs to the OXA1/ALB3/YidC family. Type 1 subfamily.</text>
</comment>
<keyword evidence="7" id="KW-0653">Protein transport</keyword>
<evidence type="ECO:0000313" key="20">
    <source>
        <dbReference type="EMBL" id="KAB7461590.1"/>
    </source>
</evidence>
<dbReference type="EMBL" id="WDPD01000003">
    <property type="protein sequence ID" value="KAB7461590.1"/>
    <property type="molecule type" value="Genomic_DNA"/>
</dbReference>
<evidence type="ECO:0000313" key="21">
    <source>
        <dbReference type="Proteomes" id="UP000429211"/>
    </source>
</evidence>
<feature type="transmembrane region" description="Helical" evidence="18">
    <location>
        <begin position="129"/>
        <end position="149"/>
    </location>
</feature>
<dbReference type="InterPro" id="IPR001708">
    <property type="entry name" value="YidC/ALB3/OXA1/COX18"/>
</dbReference>
<feature type="transmembrane region" description="Helical" evidence="18">
    <location>
        <begin position="20"/>
        <end position="39"/>
    </location>
</feature>
<sequence length="336" mass="38828">MLNQNQFLLDSGFWGWLYKLLTPIEWLMTQIMAIFHKFLTLLGMHPVGFSWVLSIIFLVLVVHACVFPLYYKTMKSMRKMQEIQPKMARIQNKYKGKNDQASKEAMQREMMKLYQDNDANPMGSCLPMLIQGPIFMCMFYTLSAIPYIARGKRAALGAFDQATALQFTKTTVFNTNVTDNFMTANIGGKVVIAIFVALMCFCLWFMQYNNMKRNMPQNGPQTKQTEMMQKMMLWMFPIMYIFSGATMPFAVLVYWLANNILNLCRSLWQVYAFPTPGSPAAEAKTVRDHEHENARRVKAGLPSLEEEELEKAKIAAESKTKNGYQRQQPSRKKKKK</sequence>
<feature type="compositionally biased region" description="Basic and acidic residues" evidence="17">
    <location>
        <begin position="310"/>
        <end position="320"/>
    </location>
</feature>
<evidence type="ECO:0000256" key="14">
    <source>
        <dbReference type="ARBA" id="ARBA00033245"/>
    </source>
</evidence>
<keyword evidence="6 16" id="KW-0812">Transmembrane</keyword>
<dbReference type="GO" id="GO:0005886">
    <property type="term" value="C:plasma membrane"/>
    <property type="evidence" value="ECO:0007669"/>
    <property type="project" value="UniProtKB-SubCell"/>
</dbReference>
<evidence type="ECO:0000259" key="19">
    <source>
        <dbReference type="Pfam" id="PF02096"/>
    </source>
</evidence>
<feature type="region of interest" description="Disordered" evidence="17">
    <location>
        <begin position="287"/>
        <end position="336"/>
    </location>
</feature>
<evidence type="ECO:0000256" key="16">
    <source>
        <dbReference type="RuleBase" id="RU003945"/>
    </source>
</evidence>
<proteinExistence type="inferred from homology"/>
<evidence type="ECO:0000256" key="15">
    <source>
        <dbReference type="ARBA" id="ARBA00033342"/>
    </source>
</evidence>
<feature type="transmembrane region" description="Helical" evidence="18">
    <location>
        <begin position="233"/>
        <end position="257"/>
    </location>
</feature>
<name>A0A1V8Q873_9BIFI</name>
<evidence type="ECO:0000256" key="1">
    <source>
        <dbReference type="ARBA" id="ARBA00004651"/>
    </source>
</evidence>
<evidence type="ECO:0000256" key="12">
    <source>
        <dbReference type="ARBA" id="ARBA00026028"/>
    </source>
</evidence>
<dbReference type="GeneID" id="31607397"/>
<evidence type="ECO:0000256" key="11">
    <source>
        <dbReference type="ARBA" id="ARBA00025034"/>
    </source>
</evidence>